<proteinExistence type="predicted"/>
<comment type="caution">
    <text evidence="1">The sequence shown here is derived from an EMBL/GenBank/DDBJ whole genome shotgun (WGS) entry which is preliminary data.</text>
</comment>
<gene>
    <name evidence="1" type="ORF">FWILDA_LOCUS2970</name>
</gene>
<keyword evidence="2" id="KW-1185">Reference proteome</keyword>
<accession>A0A9W4SF63</accession>
<reference evidence="1" key="1">
    <citation type="submission" date="2022-08" db="EMBL/GenBank/DDBJ databases">
        <authorList>
            <person name="Kallberg Y."/>
            <person name="Tangrot J."/>
            <person name="Rosling A."/>
        </authorList>
    </citation>
    <scope>NUCLEOTIDE SEQUENCE</scope>
    <source>
        <strain evidence="1">Wild A</strain>
    </source>
</reference>
<dbReference type="EMBL" id="CAMKVN010000372">
    <property type="protein sequence ID" value="CAI2167234.1"/>
    <property type="molecule type" value="Genomic_DNA"/>
</dbReference>
<dbReference type="Proteomes" id="UP001153678">
    <property type="component" value="Unassembled WGS sequence"/>
</dbReference>
<evidence type="ECO:0000313" key="1">
    <source>
        <dbReference type="EMBL" id="CAI2167234.1"/>
    </source>
</evidence>
<organism evidence="1 2">
    <name type="scientific">Funneliformis geosporum</name>
    <dbReference type="NCBI Taxonomy" id="1117311"/>
    <lineage>
        <taxon>Eukaryota</taxon>
        <taxon>Fungi</taxon>
        <taxon>Fungi incertae sedis</taxon>
        <taxon>Mucoromycota</taxon>
        <taxon>Glomeromycotina</taxon>
        <taxon>Glomeromycetes</taxon>
        <taxon>Glomerales</taxon>
        <taxon>Glomeraceae</taxon>
        <taxon>Funneliformis</taxon>
    </lineage>
</organism>
<sequence>MNKRQNLLKYFEVLSEKADKWHNYTICIEFEKVFPKNEVNKVLEVNENEKTAKFCQANNHAHNQC</sequence>
<dbReference type="AlphaFoldDB" id="A0A9W4SF63"/>
<name>A0A9W4SF63_9GLOM</name>
<evidence type="ECO:0000313" key="2">
    <source>
        <dbReference type="Proteomes" id="UP001153678"/>
    </source>
</evidence>
<protein>
    <submittedName>
        <fullName evidence="1">5777_t:CDS:1</fullName>
    </submittedName>
</protein>